<keyword evidence="2" id="KW-1185">Reference proteome</keyword>
<sequence>MELLDTSLASHCFGGGQKALAYAAMECFGRQIAKAEAGFRYESHADKPAAIECTERNVLRR</sequence>
<organism evidence="1 2">
    <name type="scientific">Paracidovorax wautersii</name>
    <dbReference type="NCBI Taxonomy" id="1177982"/>
    <lineage>
        <taxon>Bacteria</taxon>
        <taxon>Pseudomonadati</taxon>
        <taxon>Pseudomonadota</taxon>
        <taxon>Betaproteobacteria</taxon>
        <taxon>Burkholderiales</taxon>
        <taxon>Comamonadaceae</taxon>
        <taxon>Paracidovorax</taxon>
    </lineage>
</organism>
<dbReference type="Proteomes" id="UP000199119">
    <property type="component" value="Unassembled WGS sequence"/>
</dbReference>
<evidence type="ECO:0000313" key="2">
    <source>
        <dbReference type="Proteomes" id="UP000199119"/>
    </source>
</evidence>
<dbReference type="EMBL" id="FONX01000002">
    <property type="protein sequence ID" value="SFE46648.1"/>
    <property type="molecule type" value="Genomic_DNA"/>
</dbReference>
<protein>
    <submittedName>
        <fullName evidence="1">Uncharacterized protein</fullName>
    </submittedName>
</protein>
<name>A0A1I2ASU0_9BURK</name>
<reference evidence="2" key="1">
    <citation type="submission" date="2016-10" db="EMBL/GenBank/DDBJ databases">
        <authorList>
            <person name="Varghese N."/>
            <person name="Submissions S."/>
        </authorList>
    </citation>
    <scope>NUCLEOTIDE SEQUENCE [LARGE SCALE GENOMIC DNA]</scope>
    <source>
        <strain evidence="2">DSM 27981</strain>
    </source>
</reference>
<accession>A0A1I2ASU0</accession>
<evidence type="ECO:0000313" key="1">
    <source>
        <dbReference type="EMBL" id="SFE46648.1"/>
    </source>
</evidence>
<dbReference type="AlphaFoldDB" id="A0A1I2ASU0"/>
<gene>
    <name evidence="1" type="ORF">SAMN04489711_102188</name>
</gene>
<proteinExistence type="predicted"/>